<feature type="transmembrane region" description="Helical" evidence="5">
    <location>
        <begin position="310"/>
        <end position="334"/>
    </location>
</feature>
<evidence type="ECO:0000256" key="2">
    <source>
        <dbReference type="ARBA" id="ARBA00041781"/>
    </source>
</evidence>
<comment type="subunit">
    <text evidence="4">Predominantly monomer of isoform CD22-beta. Also found as heterodimer of isoform CD22-beta and a shorter isoform. Interacts with PTPN6/SHP-1, LYN, SYK, PIK3R1/PIK3R2 and PLCG1 upon phosphorylation. Interacts with GRB2, INPP5D and SHC1 upon phosphorylation. May form a complex with INPP5D/SHIP, GRB2 and SHC1.</text>
</comment>
<evidence type="ECO:0000256" key="4">
    <source>
        <dbReference type="ARBA" id="ARBA00046458"/>
    </source>
</evidence>
<reference evidence="9" key="1">
    <citation type="submission" date="2025-08" db="UniProtKB">
        <authorList>
            <consortium name="RefSeq"/>
        </authorList>
    </citation>
    <scope>IDENTIFICATION</scope>
</reference>
<proteinExistence type="predicted"/>
<comment type="function">
    <text evidence="3">Most highly expressed siglec (sialic acid-binding immunoglobulin-like lectin) on B-cells that plays a role in various aspects of B-cell biology including differentiation, antigen presentation, and trafficking to bone marrow. Binds to alpha 2,6-linked sialic acid residues of surface molecules such as CD22 itself, CD45 and IgM in a cis configuration. Can also bind to ligands on other cells as an adhesion molecule in a trans configuration. Acts as an inhibitory coreceptor on the surface of B-cells and inhibits B-cell receptor induced signaling, characterized by inhibition of the calcium mobilization and cellular activation. Mechanistically, the immunoreceptor tyrosine-based inhibitory motif domain is phosphorylated by the Src kinase LYN, which in turn leads to the recruitment of the protein tyrosine phosphatase 1/PTPN6, leading to the negative regulation of BCR signaling. If this negative signaling from is of sufficient strength, apoptosis of the B-cell can be induced.</text>
</comment>
<keyword evidence="9" id="KW-0675">Receptor</keyword>
<keyword evidence="6" id="KW-0732">Signal</keyword>
<keyword evidence="5" id="KW-0812">Transmembrane</keyword>
<keyword evidence="5" id="KW-1133">Transmembrane helix</keyword>
<dbReference type="InterPro" id="IPR003599">
    <property type="entry name" value="Ig_sub"/>
</dbReference>
<evidence type="ECO:0000256" key="1">
    <source>
        <dbReference type="ARBA" id="ARBA00040106"/>
    </source>
</evidence>
<dbReference type="Gene3D" id="2.60.40.10">
    <property type="entry name" value="Immunoglobulins"/>
    <property type="match status" value="3"/>
</dbReference>
<evidence type="ECO:0000256" key="6">
    <source>
        <dbReference type="SAM" id="SignalP"/>
    </source>
</evidence>
<keyword evidence="8" id="KW-1185">Reference proteome</keyword>
<feature type="domain" description="Ig-like" evidence="7">
    <location>
        <begin position="211"/>
        <end position="301"/>
    </location>
</feature>
<sequence>MCFALMEKMFAMLVLLILKSGTVGAGRSVTFENPNPCALKGSSVELRCSYNYTDGETVENTVWHKGELKNGTWRRVQLSDLPSYENRSEYFGDRQHNCGLAIHNLQDNDTGHYYFRFDTKTIGWRSKKSVYLTVTELRARVYPDNVRAGDYVTLECSTSCDFSTTVWFKDGRQVARLEFQAQAEDSGNYVCAVKGQESVRSDPVALEVHYPPLNVSVEMSYSGQLTVGSSVNLTCSSAANPAAHSYTWYSLGTASSVSSMLQVGSGQVLSLPSVDTSHTGLYFCQAANQLGENNSTEVLLTVDNPDISRVILFVGIGVKVFIVLLLPLVIIWLWRQKRNSAVDKEENSHDYENTPK</sequence>
<dbReference type="InterPro" id="IPR013783">
    <property type="entry name" value="Ig-like_fold"/>
</dbReference>
<dbReference type="InterPro" id="IPR003598">
    <property type="entry name" value="Ig_sub2"/>
</dbReference>
<feature type="domain" description="Ig-like" evidence="7">
    <location>
        <begin position="149"/>
        <end position="207"/>
    </location>
</feature>
<evidence type="ECO:0000259" key="7">
    <source>
        <dbReference type="PROSITE" id="PS50835"/>
    </source>
</evidence>
<protein>
    <recommendedName>
        <fullName evidence="1">B-cell receptor CD22</fullName>
    </recommendedName>
    <alternativeName>
        <fullName evidence="2">Sialic acid-binding Ig-like lectin 2</fullName>
    </alternativeName>
</protein>
<dbReference type="KEGG" id="cgob:115020876"/>
<dbReference type="CTD" id="933"/>
<accession>A0A6J2R7M2</accession>
<feature type="signal peptide" evidence="6">
    <location>
        <begin position="1"/>
        <end position="25"/>
    </location>
</feature>
<keyword evidence="5" id="KW-0472">Membrane</keyword>
<dbReference type="PANTHER" id="PTHR46013:SF4">
    <property type="entry name" value="B-CELL RECEPTOR CD22-RELATED"/>
    <property type="match status" value="1"/>
</dbReference>
<evidence type="ECO:0000256" key="5">
    <source>
        <dbReference type="SAM" id="Phobius"/>
    </source>
</evidence>
<feature type="chain" id="PRO_5026908536" description="B-cell receptor CD22" evidence="6">
    <location>
        <begin position="26"/>
        <end position="356"/>
    </location>
</feature>
<dbReference type="GeneID" id="115020876"/>
<dbReference type="InterPro" id="IPR007110">
    <property type="entry name" value="Ig-like_dom"/>
</dbReference>
<dbReference type="SMART" id="SM00408">
    <property type="entry name" value="IGc2"/>
    <property type="match status" value="2"/>
</dbReference>
<dbReference type="Pfam" id="PF24518">
    <property type="entry name" value="Ig_CD22"/>
    <property type="match status" value="1"/>
</dbReference>
<dbReference type="PANTHER" id="PTHR46013">
    <property type="entry name" value="VASCULAR CELL ADHESION MOLECULE 1"/>
    <property type="match status" value="1"/>
</dbReference>
<dbReference type="RefSeq" id="XP_029306763.1">
    <property type="nucleotide sequence ID" value="XM_029450903.1"/>
</dbReference>
<dbReference type="Pfam" id="PF13927">
    <property type="entry name" value="Ig_3"/>
    <property type="match status" value="1"/>
</dbReference>
<evidence type="ECO:0000256" key="3">
    <source>
        <dbReference type="ARBA" id="ARBA00045430"/>
    </source>
</evidence>
<organism evidence="8 9">
    <name type="scientific">Cottoperca gobio</name>
    <name type="common">Frogmouth</name>
    <name type="synonym">Aphritis gobio</name>
    <dbReference type="NCBI Taxonomy" id="56716"/>
    <lineage>
        <taxon>Eukaryota</taxon>
        <taxon>Metazoa</taxon>
        <taxon>Chordata</taxon>
        <taxon>Craniata</taxon>
        <taxon>Vertebrata</taxon>
        <taxon>Euteleostomi</taxon>
        <taxon>Actinopterygii</taxon>
        <taxon>Neopterygii</taxon>
        <taxon>Teleostei</taxon>
        <taxon>Neoteleostei</taxon>
        <taxon>Acanthomorphata</taxon>
        <taxon>Eupercaria</taxon>
        <taxon>Perciformes</taxon>
        <taxon>Notothenioidei</taxon>
        <taxon>Bovichtidae</taxon>
        <taxon>Cottoperca</taxon>
    </lineage>
</organism>
<name>A0A6J2R7M2_COTGO</name>
<dbReference type="OrthoDB" id="10012075at2759"/>
<dbReference type="InParanoid" id="A0A6J2R7M2"/>
<dbReference type="Proteomes" id="UP000504630">
    <property type="component" value="Chromosome 16"/>
</dbReference>
<evidence type="ECO:0000313" key="8">
    <source>
        <dbReference type="Proteomes" id="UP000504630"/>
    </source>
</evidence>
<dbReference type="PROSITE" id="PS50835">
    <property type="entry name" value="IG_LIKE"/>
    <property type="match status" value="2"/>
</dbReference>
<dbReference type="SUPFAM" id="SSF48726">
    <property type="entry name" value="Immunoglobulin"/>
    <property type="match status" value="2"/>
</dbReference>
<evidence type="ECO:0000313" key="9">
    <source>
        <dbReference type="RefSeq" id="XP_029306763.1"/>
    </source>
</evidence>
<dbReference type="AlphaFoldDB" id="A0A6J2R7M2"/>
<dbReference type="InterPro" id="IPR036179">
    <property type="entry name" value="Ig-like_dom_sf"/>
</dbReference>
<gene>
    <name evidence="9" type="primary">cd22</name>
</gene>
<dbReference type="InterPro" id="IPR056386">
    <property type="entry name" value="Ig_CD22"/>
</dbReference>
<dbReference type="SMART" id="SM00409">
    <property type="entry name" value="IG"/>
    <property type="match status" value="3"/>
</dbReference>